<dbReference type="Gene3D" id="3.40.50.300">
    <property type="entry name" value="P-loop containing nucleotide triphosphate hydrolases"/>
    <property type="match status" value="2"/>
</dbReference>
<evidence type="ECO:0000256" key="10">
    <source>
        <dbReference type="RuleBase" id="RU363044"/>
    </source>
</evidence>
<keyword evidence="7" id="KW-0238">DNA-binding</keyword>
<dbReference type="InterPro" id="IPR051055">
    <property type="entry name" value="PIF1_helicase"/>
</dbReference>
<dbReference type="CDD" id="cd18809">
    <property type="entry name" value="SF1_C_RecD"/>
    <property type="match status" value="1"/>
</dbReference>
<feature type="region of interest" description="Disordered" evidence="11">
    <location>
        <begin position="376"/>
        <end position="416"/>
    </location>
</feature>
<evidence type="ECO:0000313" key="14">
    <source>
        <dbReference type="Proteomes" id="UP000829685"/>
    </source>
</evidence>
<dbReference type="GO" id="GO:0005524">
    <property type="term" value="F:ATP binding"/>
    <property type="evidence" value="ECO:0007669"/>
    <property type="project" value="UniProtKB-KW"/>
</dbReference>
<dbReference type="Pfam" id="PF13561">
    <property type="entry name" value="adh_short_C2"/>
    <property type="match status" value="1"/>
</dbReference>
<dbReference type="PANTHER" id="PTHR47642:SF5">
    <property type="entry name" value="ATP-DEPENDENT DNA HELICASE"/>
    <property type="match status" value="1"/>
</dbReference>
<dbReference type="CDD" id="cd05233">
    <property type="entry name" value="SDR_c"/>
    <property type="match status" value="1"/>
</dbReference>
<dbReference type="InterPro" id="IPR020904">
    <property type="entry name" value="Sc_DH/Rdtase_CS"/>
</dbReference>
<dbReference type="AlphaFoldDB" id="A0A9P9WUZ6"/>
<keyword evidence="5 10" id="KW-0067">ATP-binding</keyword>
<keyword evidence="6" id="KW-0521">NADP</keyword>
<feature type="region of interest" description="Disordered" evidence="11">
    <location>
        <begin position="580"/>
        <end position="615"/>
    </location>
</feature>
<dbReference type="SMART" id="SM00382">
    <property type="entry name" value="AAA"/>
    <property type="match status" value="1"/>
</dbReference>
<keyword evidence="8 10" id="KW-0234">DNA repair</keyword>
<dbReference type="SUPFAM" id="SSF51735">
    <property type="entry name" value="NAD(P)-binding Rossmann-fold domains"/>
    <property type="match status" value="1"/>
</dbReference>
<sequence>MSKNYLITGACRGIGRGLSRLLLQKGHRVFLLDNNDVEIEQMKHQIPKWLSNLTFSSDAQSRYEILRADMSRKEDIEMAARSASAFFDGSLDVLVNNAANTSGAHGPGLESEDFLAVWENSVQVNLTGSALLSRACLPMLKRQPPRRPHGGNIVMVSSTRAYQSEPNSEAYASTKAGLLGLSHAMACSLADDGIKVNAILPGWINVVHESKEGDEQGMKWEDGLSEDDQRWHFSGRVGKVEDILKAVEYFSDSDSFITGEELKVDGGVTRRMTYPEPASTAELERHYYGSRLHAFEKAIQFKPFSGLSIITHEPVLHFATLLQSERQWRNSLILDIDDLGTSSERLHMLVMSYPYYYEPAVSNGVYASLYAGQQPPQQQWQPATTNPNEYHSPPPLPPSAYEHQNNSDTSAAPSHAAVNDYDSAPVFYPQLPQQPQWQASPYFPTAAAGLPVPTYTPQAAGGQDSNNKRKRREMDHDGSPGLINVVDPNHDMHRGSPSKSLAPIPDSQVSKRYCSAAPQATFQESPIHARDAVRSFPGAALQPVSLMPSVEHVNSGSTASCSRVKVEAENRKMNLAMMSYPAPSSQKPISPPPSQTAPEPLSSPSRAQPSARAAPMPDEPILCAEQAALVDVICSGRNVFYTGSAGCGKSTVLKAFTKRLRAMGKQVRILAPTGRAALQVNGSTTWTYAGWTPDHHKQPLEELKKGAHGKFVYKRLAKETDVIVIDEISMVENLHFERLNELMKEARYKPSREVQPAFGGVQVIVTGDFCQLPPVKPFQHCIDCGRGLSESFYLGSKKYSCTSCRNEWHDQDKWAFRSKAWQECNFEHVHLRQIHRQNDEEFIRMLQKTRVGEALTSFEISRLMEHPCRVNNATRLFATRDQVKEVNQKQFKRLTGVNHWYWSRDVFKWQREYHPHLQWKGLRKAEGPPGEEELKPLKALEDHRFDEQVQLKQGMLVVLLVNLDLAAGLCNGSQGLICGFEPYDPAKMPRARTGKKEEPENLIMGDRAVLKEQQIKAFSESKGTRIKRWPVVRFHNGTTRVIYADCSIAELGDEKPYSLLIRTQIPLAPAWAMTIHKSQSLTLDRVIVNLSRAFEEGQVYVALSRATSLEGLKIEGDSDALTGGLGGNREVQRFLRENFGALNAICSK</sequence>
<dbReference type="PANTHER" id="PTHR47642">
    <property type="entry name" value="ATP-DEPENDENT DNA HELICASE"/>
    <property type="match status" value="1"/>
</dbReference>
<evidence type="ECO:0000256" key="4">
    <source>
        <dbReference type="ARBA" id="ARBA00022806"/>
    </source>
</evidence>
<feature type="region of interest" description="Disordered" evidence="11">
    <location>
        <begin position="449"/>
        <end position="483"/>
    </location>
</feature>
<comment type="similarity">
    <text evidence="10">Belongs to the helicase family.</text>
</comment>
<dbReference type="Pfam" id="PF05970">
    <property type="entry name" value="PIF1"/>
    <property type="match status" value="1"/>
</dbReference>
<name>A0A9P9WUZ6_9PEZI</name>
<dbReference type="InterPro" id="IPR010285">
    <property type="entry name" value="DNA_helicase_pif1-like_DEAD"/>
</dbReference>
<dbReference type="SUPFAM" id="SSF52540">
    <property type="entry name" value="P-loop containing nucleoside triphosphate hydrolases"/>
    <property type="match status" value="2"/>
</dbReference>
<gene>
    <name evidence="13" type="ORF">JX265_002734</name>
</gene>
<dbReference type="PRINTS" id="PR00081">
    <property type="entry name" value="GDHRDH"/>
</dbReference>
<evidence type="ECO:0000256" key="9">
    <source>
        <dbReference type="ARBA" id="ARBA00023235"/>
    </source>
</evidence>
<evidence type="ECO:0000256" key="1">
    <source>
        <dbReference type="ARBA" id="ARBA00022741"/>
    </source>
</evidence>
<feature type="compositionally biased region" description="Low complexity" evidence="11">
    <location>
        <begin position="600"/>
        <end position="615"/>
    </location>
</feature>
<comment type="cofactor">
    <cofactor evidence="10">
        <name>Mg(2+)</name>
        <dbReference type="ChEBI" id="CHEBI:18420"/>
    </cofactor>
</comment>
<evidence type="ECO:0000259" key="12">
    <source>
        <dbReference type="SMART" id="SM00382"/>
    </source>
</evidence>
<protein>
    <recommendedName>
        <fullName evidence="10">ATP-dependent DNA helicase</fullName>
        <ecNumber evidence="10">5.6.2.3</ecNumber>
    </recommendedName>
</protein>
<dbReference type="InterPro" id="IPR036291">
    <property type="entry name" value="NAD(P)-bd_dom_sf"/>
</dbReference>
<keyword evidence="10" id="KW-0233">DNA recombination</keyword>
<reference evidence="13" key="1">
    <citation type="submission" date="2021-03" db="EMBL/GenBank/DDBJ databases">
        <title>Revisited historic fungal species revealed as producer of novel bioactive compounds through whole genome sequencing and comparative genomics.</title>
        <authorList>
            <person name="Vignolle G.A."/>
            <person name="Hochenegger N."/>
            <person name="Mach R.L."/>
            <person name="Mach-Aigner A.R."/>
            <person name="Javad Rahimi M."/>
            <person name="Salim K.A."/>
            <person name="Chan C.M."/>
            <person name="Lim L.B.L."/>
            <person name="Cai F."/>
            <person name="Druzhinina I.S."/>
            <person name="U'Ren J.M."/>
            <person name="Derntl C."/>
        </authorList>
    </citation>
    <scope>NUCLEOTIDE SEQUENCE</scope>
    <source>
        <strain evidence="13">TUCIM 5799</strain>
    </source>
</reference>
<dbReference type="GO" id="GO:0000723">
    <property type="term" value="P:telomere maintenance"/>
    <property type="evidence" value="ECO:0007669"/>
    <property type="project" value="InterPro"/>
</dbReference>
<keyword evidence="14" id="KW-1185">Reference proteome</keyword>
<evidence type="ECO:0000256" key="5">
    <source>
        <dbReference type="ARBA" id="ARBA00022840"/>
    </source>
</evidence>
<dbReference type="InterPro" id="IPR049163">
    <property type="entry name" value="Pif1-like_2B_dom"/>
</dbReference>
<proteinExistence type="inferred from homology"/>
<dbReference type="GO" id="GO:0043139">
    <property type="term" value="F:5'-3' DNA helicase activity"/>
    <property type="evidence" value="ECO:0007669"/>
    <property type="project" value="UniProtKB-EC"/>
</dbReference>
<evidence type="ECO:0000256" key="2">
    <source>
        <dbReference type="ARBA" id="ARBA00022763"/>
    </source>
</evidence>
<dbReference type="EMBL" id="JAFIMR010000004">
    <property type="protein sequence ID" value="KAI1879780.1"/>
    <property type="molecule type" value="Genomic_DNA"/>
</dbReference>
<dbReference type="EC" id="5.6.2.3" evidence="10"/>
<comment type="catalytic activity">
    <reaction evidence="10">
        <text>ATP + H2O = ADP + phosphate + H(+)</text>
        <dbReference type="Rhea" id="RHEA:13065"/>
        <dbReference type="ChEBI" id="CHEBI:15377"/>
        <dbReference type="ChEBI" id="CHEBI:15378"/>
        <dbReference type="ChEBI" id="CHEBI:30616"/>
        <dbReference type="ChEBI" id="CHEBI:43474"/>
        <dbReference type="ChEBI" id="CHEBI:456216"/>
        <dbReference type="EC" id="5.6.2.3"/>
    </reaction>
</comment>
<feature type="domain" description="AAA+ ATPase" evidence="12">
    <location>
        <begin position="635"/>
        <end position="788"/>
    </location>
</feature>
<evidence type="ECO:0000256" key="11">
    <source>
        <dbReference type="SAM" id="MobiDB-lite"/>
    </source>
</evidence>
<evidence type="ECO:0000256" key="8">
    <source>
        <dbReference type="ARBA" id="ARBA00023204"/>
    </source>
</evidence>
<keyword evidence="1 10" id="KW-0547">Nucleotide-binding</keyword>
<keyword evidence="9" id="KW-0413">Isomerase</keyword>
<evidence type="ECO:0000256" key="6">
    <source>
        <dbReference type="ARBA" id="ARBA00022857"/>
    </source>
</evidence>
<keyword evidence="3 10" id="KW-0378">Hydrolase</keyword>
<dbReference type="Pfam" id="PF21530">
    <property type="entry name" value="Pif1_2B_dom"/>
    <property type="match status" value="1"/>
</dbReference>
<accession>A0A9P9WUZ6</accession>
<dbReference type="GO" id="GO:0006310">
    <property type="term" value="P:DNA recombination"/>
    <property type="evidence" value="ECO:0007669"/>
    <property type="project" value="UniProtKB-KW"/>
</dbReference>
<dbReference type="Proteomes" id="UP000829685">
    <property type="component" value="Unassembled WGS sequence"/>
</dbReference>
<dbReference type="InterPro" id="IPR002347">
    <property type="entry name" value="SDR_fam"/>
</dbReference>
<dbReference type="GO" id="GO:0006281">
    <property type="term" value="P:DNA repair"/>
    <property type="evidence" value="ECO:0007669"/>
    <property type="project" value="UniProtKB-KW"/>
</dbReference>
<dbReference type="GO" id="GO:0016787">
    <property type="term" value="F:hydrolase activity"/>
    <property type="evidence" value="ECO:0007669"/>
    <property type="project" value="UniProtKB-KW"/>
</dbReference>
<dbReference type="Gene3D" id="3.40.50.720">
    <property type="entry name" value="NAD(P)-binding Rossmann-like Domain"/>
    <property type="match status" value="1"/>
</dbReference>
<dbReference type="InterPro" id="IPR003593">
    <property type="entry name" value="AAA+_ATPase"/>
</dbReference>
<feature type="compositionally biased region" description="Polar residues" evidence="11">
    <location>
        <begin position="402"/>
        <end position="412"/>
    </location>
</feature>
<evidence type="ECO:0000313" key="13">
    <source>
        <dbReference type="EMBL" id="KAI1879780.1"/>
    </source>
</evidence>
<dbReference type="PRINTS" id="PR00080">
    <property type="entry name" value="SDRFAMILY"/>
</dbReference>
<keyword evidence="2 10" id="KW-0227">DNA damage</keyword>
<organism evidence="13 14">
    <name type="scientific">Neoarthrinium moseri</name>
    <dbReference type="NCBI Taxonomy" id="1658444"/>
    <lineage>
        <taxon>Eukaryota</taxon>
        <taxon>Fungi</taxon>
        <taxon>Dikarya</taxon>
        <taxon>Ascomycota</taxon>
        <taxon>Pezizomycotina</taxon>
        <taxon>Sordariomycetes</taxon>
        <taxon>Xylariomycetidae</taxon>
        <taxon>Amphisphaeriales</taxon>
        <taxon>Apiosporaceae</taxon>
        <taxon>Neoarthrinium</taxon>
    </lineage>
</organism>
<dbReference type="PROSITE" id="PS00061">
    <property type="entry name" value="ADH_SHORT"/>
    <property type="match status" value="1"/>
</dbReference>
<keyword evidence="4 10" id="KW-0347">Helicase</keyword>
<evidence type="ECO:0000256" key="7">
    <source>
        <dbReference type="ARBA" id="ARBA00023125"/>
    </source>
</evidence>
<dbReference type="InterPro" id="IPR027417">
    <property type="entry name" value="P-loop_NTPase"/>
</dbReference>
<comment type="caution">
    <text evidence="13">The sequence shown here is derived from an EMBL/GenBank/DDBJ whole genome shotgun (WGS) entry which is preliminary data.</text>
</comment>
<evidence type="ECO:0000256" key="3">
    <source>
        <dbReference type="ARBA" id="ARBA00022801"/>
    </source>
</evidence>